<dbReference type="EMBL" id="LT899436">
    <property type="protein sequence ID" value="SNR16368.1"/>
    <property type="molecule type" value="Genomic_DNA"/>
</dbReference>
<evidence type="ECO:0000313" key="3">
    <source>
        <dbReference type="Proteomes" id="UP000215214"/>
    </source>
</evidence>
<feature type="transmembrane region" description="Helical" evidence="1">
    <location>
        <begin position="50"/>
        <end position="70"/>
    </location>
</feature>
<keyword evidence="1" id="KW-0472">Membrane</keyword>
<evidence type="ECO:0008006" key="4">
    <source>
        <dbReference type="Google" id="ProtNLM"/>
    </source>
</evidence>
<accession>A0A238UCR9</accession>
<dbReference type="KEGG" id="tje:TJEJU_2689"/>
<keyword evidence="1" id="KW-1133">Transmembrane helix</keyword>
<gene>
    <name evidence="2" type="ORF">TJEJU_2689</name>
</gene>
<dbReference type="RefSeq" id="WP_095072851.1">
    <property type="nucleotide sequence ID" value="NZ_LT899436.1"/>
</dbReference>
<feature type="transmembrane region" description="Helical" evidence="1">
    <location>
        <begin position="76"/>
        <end position="96"/>
    </location>
</feature>
<reference evidence="2 3" key="1">
    <citation type="submission" date="2017-07" db="EMBL/GenBank/DDBJ databases">
        <authorList>
            <person name="Sun Z.S."/>
            <person name="Albrecht U."/>
            <person name="Echele G."/>
            <person name="Lee C.C."/>
        </authorList>
    </citation>
    <scope>NUCLEOTIDE SEQUENCE [LARGE SCALE GENOMIC DNA]</scope>
    <source>
        <strain evidence="3">type strain: KCTC 22618</strain>
    </source>
</reference>
<evidence type="ECO:0000313" key="2">
    <source>
        <dbReference type="EMBL" id="SNR16368.1"/>
    </source>
</evidence>
<keyword evidence="3" id="KW-1185">Reference proteome</keyword>
<name>A0A238UCR9_9FLAO</name>
<proteinExistence type="predicted"/>
<organism evidence="2 3">
    <name type="scientific">Tenacibaculum jejuense</name>
    <dbReference type="NCBI Taxonomy" id="584609"/>
    <lineage>
        <taxon>Bacteria</taxon>
        <taxon>Pseudomonadati</taxon>
        <taxon>Bacteroidota</taxon>
        <taxon>Flavobacteriia</taxon>
        <taxon>Flavobacteriales</taxon>
        <taxon>Flavobacteriaceae</taxon>
        <taxon>Tenacibaculum</taxon>
    </lineage>
</organism>
<dbReference type="AlphaFoldDB" id="A0A238UCR9"/>
<dbReference type="Proteomes" id="UP000215214">
    <property type="component" value="Chromosome TJEJU"/>
</dbReference>
<sequence length="104" mass="11836">MQDIKDNKKAEDYMLPCLNKKMFGIDCPGCGFQRSTVLVAKGEFKKAFNLFPAIYTSVFFILAIGLHFFLKKKITAKILLVIAIINVLTLIIAYLIKMNKLFLN</sequence>
<dbReference type="InterPro" id="IPR021215">
    <property type="entry name" value="DUF2752"/>
</dbReference>
<dbReference type="OrthoDB" id="9815897at2"/>
<dbReference type="Pfam" id="PF10825">
    <property type="entry name" value="DUF2752"/>
    <property type="match status" value="1"/>
</dbReference>
<protein>
    <recommendedName>
        <fullName evidence="4">DUF2752 domain-containing protein</fullName>
    </recommendedName>
</protein>
<keyword evidence="1" id="KW-0812">Transmembrane</keyword>
<evidence type="ECO:0000256" key="1">
    <source>
        <dbReference type="SAM" id="Phobius"/>
    </source>
</evidence>